<feature type="compositionally biased region" description="Low complexity" evidence="13">
    <location>
        <begin position="48"/>
        <end position="66"/>
    </location>
</feature>
<feature type="domain" description="Peptidase M1 membrane alanine aminopeptidase" evidence="15">
    <location>
        <begin position="387"/>
        <end position="524"/>
    </location>
</feature>
<comment type="catalytic activity">
    <reaction evidence="1">
        <text>Release of an N-terminal amino acid, Xaa-|-Yaa- from a peptide, amide or arylamide. Xaa is preferably Ala, but may be most amino acids including Pro (slow action). When a terminal hydrophobic residue is followed by a prolyl residue, the two may be released as an intact Xaa-Pro dipeptide.</text>
        <dbReference type="EC" id="3.4.11.2"/>
    </reaction>
</comment>
<evidence type="ECO:0000256" key="8">
    <source>
        <dbReference type="ARBA" id="ARBA00022801"/>
    </source>
</evidence>
<evidence type="ECO:0000256" key="11">
    <source>
        <dbReference type="ARBA" id="ARBA00029811"/>
    </source>
</evidence>
<keyword evidence="14" id="KW-0732">Signal</keyword>
<feature type="compositionally biased region" description="Basic and acidic residues" evidence="13">
    <location>
        <begin position="88"/>
        <end position="99"/>
    </location>
</feature>
<dbReference type="Gene3D" id="1.10.390.10">
    <property type="entry name" value="Neutral Protease Domain 2"/>
    <property type="match status" value="1"/>
</dbReference>
<evidence type="ECO:0000256" key="10">
    <source>
        <dbReference type="ARBA" id="ARBA00023049"/>
    </source>
</evidence>
<gene>
    <name evidence="17" type="ORF">Mco01_70940</name>
</gene>
<dbReference type="Pfam" id="PF01433">
    <property type="entry name" value="Peptidase_M1"/>
    <property type="match status" value="1"/>
</dbReference>
<dbReference type="Proteomes" id="UP000603904">
    <property type="component" value="Unassembled WGS sequence"/>
</dbReference>
<dbReference type="PANTHER" id="PTHR11533:SF297">
    <property type="entry name" value="AMINOPEPTIDASE N"/>
    <property type="match status" value="1"/>
</dbReference>
<evidence type="ECO:0000256" key="2">
    <source>
        <dbReference type="ARBA" id="ARBA00001947"/>
    </source>
</evidence>
<dbReference type="SUPFAM" id="SSF55486">
    <property type="entry name" value="Metalloproteases ('zincins'), catalytic domain"/>
    <property type="match status" value="1"/>
</dbReference>
<dbReference type="InterPro" id="IPR001930">
    <property type="entry name" value="Peptidase_M1"/>
</dbReference>
<evidence type="ECO:0000256" key="4">
    <source>
        <dbReference type="ARBA" id="ARBA00012564"/>
    </source>
</evidence>
<proteinExistence type="inferred from homology"/>
<dbReference type="PANTHER" id="PTHR11533">
    <property type="entry name" value="PROTEASE M1 ZINC METALLOPROTEASE"/>
    <property type="match status" value="1"/>
</dbReference>
<evidence type="ECO:0000256" key="14">
    <source>
        <dbReference type="SAM" id="SignalP"/>
    </source>
</evidence>
<comment type="cofactor">
    <cofactor evidence="2">
        <name>Zn(2+)</name>
        <dbReference type="ChEBI" id="CHEBI:29105"/>
    </cofactor>
</comment>
<dbReference type="InterPro" id="IPR014782">
    <property type="entry name" value="Peptidase_M1_dom"/>
</dbReference>
<evidence type="ECO:0000256" key="3">
    <source>
        <dbReference type="ARBA" id="ARBA00010136"/>
    </source>
</evidence>
<keyword evidence="18" id="KW-1185">Reference proteome</keyword>
<dbReference type="EMBL" id="BOOC01000051">
    <property type="protein sequence ID" value="GIH44094.1"/>
    <property type="molecule type" value="Genomic_DNA"/>
</dbReference>
<keyword evidence="9" id="KW-0862">Zinc</keyword>
<keyword evidence="10" id="KW-0482">Metalloprotease</keyword>
<name>A0ABQ4GAQ7_9ACTN</name>
<dbReference type="Pfam" id="PF17900">
    <property type="entry name" value="Peptidase_M1_N"/>
    <property type="match status" value="1"/>
</dbReference>
<accession>A0ABQ4GAQ7</accession>
<evidence type="ECO:0000256" key="1">
    <source>
        <dbReference type="ARBA" id="ARBA00000098"/>
    </source>
</evidence>
<evidence type="ECO:0000256" key="12">
    <source>
        <dbReference type="ARBA" id="ARBA00031533"/>
    </source>
</evidence>
<organism evidence="17 18">
    <name type="scientific">Microbispora corallina</name>
    <dbReference type="NCBI Taxonomy" id="83302"/>
    <lineage>
        <taxon>Bacteria</taxon>
        <taxon>Bacillati</taxon>
        <taxon>Actinomycetota</taxon>
        <taxon>Actinomycetes</taxon>
        <taxon>Streptosporangiales</taxon>
        <taxon>Streptosporangiaceae</taxon>
        <taxon>Microbispora</taxon>
    </lineage>
</organism>
<evidence type="ECO:0000256" key="6">
    <source>
        <dbReference type="ARBA" id="ARBA00022670"/>
    </source>
</evidence>
<evidence type="ECO:0000256" key="9">
    <source>
        <dbReference type="ARBA" id="ARBA00022833"/>
    </source>
</evidence>
<dbReference type="InterPro" id="IPR027268">
    <property type="entry name" value="Peptidase_M4/M1_CTD_sf"/>
</dbReference>
<feature type="domain" description="Aminopeptidase N-like N-terminal" evidence="16">
    <location>
        <begin position="125"/>
        <end position="298"/>
    </location>
</feature>
<evidence type="ECO:0000256" key="5">
    <source>
        <dbReference type="ARBA" id="ARBA00015611"/>
    </source>
</evidence>
<evidence type="ECO:0000259" key="15">
    <source>
        <dbReference type="Pfam" id="PF01433"/>
    </source>
</evidence>
<dbReference type="PRINTS" id="PR00756">
    <property type="entry name" value="ALADIPTASE"/>
</dbReference>
<dbReference type="InterPro" id="IPR042097">
    <property type="entry name" value="Aminopeptidase_N-like_N_sf"/>
</dbReference>
<feature type="region of interest" description="Disordered" evidence="13">
    <location>
        <begin position="47"/>
        <end position="105"/>
    </location>
</feature>
<evidence type="ECO:0000256" key="7">
    <source>
        <dbReference type="ARBA" id="ARBA00022723"/>
    </source>
</evidence>
<keyword evidence="6" id="KW-0645">Protease</keyword>
<dbReference type="CDD" id="cd09603">
    <property type="entry name" value="M1_APN_like"/>
    <property type="match status" value="1"/>
</dbReference>
<dbReference type="EC" id="3.4.11.2" evidence="4"/>
<feature type="chain" id="PRO_5046536990" description="Aminopeptidase N" evidence="14">
    <location>
        <begin position="33"/>
        <end position="533"/>
    </location>
</feature>
<dbReference type="InterPro" id="IPR050344">
    <property type="entry name" value="Peptidase_M1_aminopeptidases"/>
</dbReference>
<dbReference type="PROSITE" id="PS51318">
    <property type="entry name" value="TAT"/>
    <property type="match status" value="1"/>
</dbReference>
<sequence>MVAMPRRSPLAALTAAGLTLLTTAVTPTAALADTPGGDDAPLTVTLQDAGSGDARPADAGAAGLEAGTRRTASRERGTAALAAARRTTLRDASRTESKDTFTPGSAGLGDPYFPLAGNGGYDVGHYDIALRFDPRTHRIAATTTIKATATKNLSRFDLDYSGPAITNLEVNGKRASYRRKGQELVVTPKEGLPSGAAFTVEVSYAGAPKAINDKALGLEGWINTKDGATVVSEPDGARSWFPANDNPQDKATFSFRVSVPVGLTVLANGEPKNPGIVPVRNGYTTVRWEMSQPMATYLAMVAIGKFKVTEGAVAGVPNITAYDPAVAKKSKYLHRTTAKAIAWESKVFGGYPFSSTGGIGDKLDVGYALETQGRPVYDGGPSEDLEIVHELAHQWFGDSVGLRSWKDIWLNEGFATYAEWLYQEQHGGPSAQSIFDKHYKQKGSFWDEKTGNPGRADMFDWEAIYLRGGMTLHALRKKIGDDTFFTLLKTWTEDNKYGTVTTRDFVDLAEKLSGQDLDPLFDAWLYKAAKPKL</sequence>
<dbReference type="Gene3D" id="2.60.40.1730">
    <property type="entry name" value="tricorn interacting facor f3 domain"/>
    <property type="match status" value="1"/>
</dbReference>
<dbReference type="InterPro" id="IPR045357">
    <property type="entry name" value="Aminopeptidase_N-like_N"/>
</dbReference>
<feature type="signal peptide" evidence="14">
    <location>
        <begin position="1"/>
        <end position="32"/>
    </location>
</feature>
<protein>
    <recommendedName>
        <fullName evidence="5">Aminopeptidase N</fullName>
        <ecNumber evidence="4">3.4.11.2</ecNumber>
    </recommendedName>
    <alternativeName>
        <fullName evidence="11">Alanine aminopeptidase</fullName>
    </alternativeName>
    <alternativeName>
        <fullName evidence="12">Lysyl aminopeptidase</fullName>
    </alternativeName>
</protein>
<evidence type="ECO:0000256" key="13">
    <source>
        <dbReference type="SAM" id="MobiDB-lite"/>
    </source>
</evidence>
<evidence type="ECO:0000313" key="17">
    <source>
        <dbReference type="EMBL" id="GIH44094.1"/>
    </source>
</evidence>
<comment type="similarity">
    <text evidence="3">Belongs to the peptidase M1 family.</text>
</comment>
<comment type="caution">
    <text evidence="17">The sequence shown here is derived from an EMBL/GenBank/DDBJ whole genome shotgun (WGS) entry which is preliminary data.</text>
</comment>
<evidence type="ECO:0000259" key="16">
    <source>
        <dbReference type="Pfam" id="PF17900"/>
    </source>
</evidence>
<evidence type="ECO:0000313" key="18">
    <source>
        <dbReference type="Proteomes" id="UP000603904"/>
    </source>
</evidence>
<dbReference type="InterPro" id="IPR006311">
    <property type="entry name" value="TAT_signal"/>
</dbReference>
<reference evidence="17 18" key="1">
    <citation type="submission" date="2021-01" db="EMBL/GenBank/DDBJ databases">
        <title>Whole genome shotgun sequence of Microbispora corallina NBRC 16416.</title>
        <authorList>
            <person name="Komaki H."/>
            <person name="Tamura T."/>
        </authorList>
    </citation>
    <scope>NUCLEOTIDE SEQUENCE [LARGE SCALE GENOMIC DNA]</scope>
    <source>
        <strain evidence="17 18">NBRC 16416</strain>
    </source>
</reference>
<keyword evidence="8" id="KW-0378">Hydrolase</keyword>
<dbReference type="SUPFAM" id="SSF63737">
    <property type="entry name" value="Leukotriene A4 hydrolase N-terminal domain"/>
    <property type="match status" value="1"/>
</dbReference>
<keyword evidence="7" id="KW-0479">Metal-binding</keyword>